<keyword evidence="8" id="KW-1185">Reference proteome</keyword>
<keyword evidence="4 5" id="KW-0472">Membrane</keyword>
<accession>A0A2T0RPZ5</accession>
<dbReference type="Pfam" id="PF00916">
    <property type="entry name" value="Sulfate_transp"/>
    <property type="match status" value="1"/>
</dbReference>
<dbReference type="AlphaFoldDB" id="A0A2T0RPZ5"/>
<feature type="transmembrane region" description="Helical" evidence="5">
    <location>
        <begin position="372"/>
        <end position="394"/>
    </location>
</feature>
<organism evidence="7 8">
    <name type="scientific">Aliiruegeria haliotis</name>
    <dbReference type="NCBI Taxonomy" id="1280846"/>
    <lineage>
        <taxon>Bacteria</taxon>
        <taxon>Pseudomonadati</taxon>
        <taxon>Pseudomonadota</taxon>
        <taxon>Alphaproteobacteria</taxon>
        <taxon>Rhodobacterales</taxon>
        <taxon>Roseobacteraceae</taxon>
        <taxon>Aliiruegeria</taxon>
    </lineage>
</organism>
<feature type="transmembrane region" description="Helical" evidence="5">
    <location>
        <begin position="102"/>
        <end position="123"/>
    </location>
</feature>
<feature type="transmembrane region" description="Helical" evidence="5">
    <location>
        <begin position="267"/>
        <end position="295"/>
    </location>
</feature>
<feature type="transmembrane region" description="Helical" evidence="5">
    <location>
        <begin position="345"/>
        <end position="365"/>
    </location>
</feature>
<keyword evidence="2 5" id="KW-0812">Transmembrane</keyword>
<evidence type="ECO:0000256" key="2">
    <source>
        <dbReference type="ARBA" id="ARBA00022692"/>
    </source>
</evidence>
<feature type="transmembrane region" description="Helical" evidence="5">
    <location>
        <begin position="218"/>
        <end position="238"/>
    </location>
</feature>
<feature type="transmembrane region" description="Helical" evidence="5">
    <location>
        <begin position="307"/>
        <end position="325"/>
    </location>
</feature>
<protein>
    <submittedName>
        <fullName evidence="7">SulP family sulfate permease</fullName>
    </submittedName>
</protein>
<dbReference type="GO" id="GO:0016020">
    <property type="term" value="C:membrane"/>
    <property type="evidence" value="ECO:0007669"/>
    <property type="project" value="UniProtKB-SubCell"/>
</dbReference>
<dbReference type="InterPro" id="IPR036513">
    <property type="entry name" value="STAS_dom_sf"/>
</dbReference>
<dbReference type="RefSeq" id="WP_106205519.1">
    <property type="nucleotide sequence ID" value="NZ_PVTD01000005.1"/>
</dbReference>
<dbReference type="SUPFAM" id="SSF52091">
    <property type="entry name" value="SpoIIaa-like"/>
    <property type="match status" value="1"/>
</dbReference>
<dbReference type="Pfam" id="PF01740">
    <property type="entry name" value="STAS"/>
    <property type="match status" value="1"/>
</dbReference>
<comment type="caution">
    <text evidence="7">The sequence shown here is derived from an EMBL/GenBank/DDBJ whole genome shotgun (WGS) entry which is preliminary data.</text>
</comment>
<sequence>MPPFLRQYLPILDWGKSYSRQSLESDLLAAVIVTIMLIPQSLAYALLAGLPAEMGLYASILPLVAYAIFGTSRALAVGPVAVVSLMTAAAVGNLGLDDPRAIALAAITLAFLSGVFLTLMGLLKLGFVANFLSHPVIAGFITASGILIATSQLKHVLGVDASGHNLIETLAHLLGSIGDTNLWTLLIGVTATAFLFWVRKGLKPFLLGAGIKPRLAEVLTKAGPVAAVVVTTVITWGLGLQDRGVAIVGAVPRGLPPLTAPSFDLDLWAALVASAVLISIIGFVESVSVAQTLAARKRQRIDPDQELIGLGTSNIAASVSGGYPVTGGFARSVVNFDAGAETPAAGAFTAVGITLAALLLTPLLFFLPKATLAATIIVAVLSLVDFSILRHAWAYSRADFFAVATTILLTLGMGVEVGVSAGVVLSIFLHLYKTSRPHVAEIGLVPGTQHFRNICRHKVLTDPTMVTLRVDESLYFANARFLEDYVYDRVVGDRNLKNVVLNFPAVNEVDLSALESLESILHRLKDMGIKLHLSEVKGPVMDRLKRSHFLDELNGRVFLSQYDAHMALSQNAEVHAAAE</sequence>
<evidence type="ECO:0000256" key="3">
    <source>
        <dbReference type="ARBA" id="ARBA00022989"/>
    </source>
</evidence>
<feature type="transmembrane region" description="Helical" evidence="5">
    <location>
        <begin position="135"/>
        <end position="153"/>
    </location>
</feature>
<evidence type="ECO:0000256" key="1">
    <source>
        <dbReference type="ARBA" id="ARBA00004141"/>
    </source>
</evidence>
<dbReference type="OrthoDB" id="9769739at2"/>
<dbReference type="Proteomes" id="UP000239480">
    <property type="component" value="Unassembled WGS sequence"/>
</dbReference>
<keyword evidence="3 5" id="KW-1133">Transmembrane helix</keyword>
<feature type="transmembrane region" description="Helical" evidence="5">
    <location>
        <begin position="27"/>
        <end position="48"/>
    </location>
</feature>
<dbReference type="NCBIfam" id="TIGR00815">
    <property type="entry name" value="sulP"/>
    <property type="match status" value="1"/>
</dbReference>
<evidence type="ECO:0000256" key="4">
    <source>
        <dbReference type="ARBA" id="ARBA00023136"/>
    </source>
</evidence>
<dbReference type="InterPro" id="IPR001902">
    <property type="entry name" value="SLC26A/SulP_fam"/>
</dbReference>
<gene>
    <name evidence="7" type="ORF">CLV78_105277</name>
</gene>
<feature type="transmembrane region" description="Helical" evidence="5">
    <location>
        <begin position="400"/>
        <end position="429"/>
    </location>
</feature>
<dbReference type="GO" id="GO:0055085">
    <property type="term" value="P:transmembrane transport"/>
    <property type="evidence" value="ECO:0007669"/>
    <property type="project" value="InterPro"/>
</dbReference>
<proteinExistence type="predicted"/>
<feature type="transmembrane region" description="Helical" evidence="5">
    <location>
        <begin position="180"/>
        <end position="198"/>
    </location>
</feature>
<evidence type="ECO:0000256" key="5">
    <source>
        <dbReference type="SAM" id="Phobius"/>
    </source>
</evidence>
<dbReference type="Gene3D" id="3.30.750.24">
    <property type="entry name" value="STAS domain"/>
    <property type="match status" value="1"/>
</dbReference>
<feature type="transmembrane region" description="Helical" evidence="5">
    <location>
        <begin position="54"/>
        <end position="69"/>
    </location>
</feature>
<name>A0A2T0RPZ5_9RHOB</name>
<evidence type="ECO:0000259" key="6">
    <source>
        <dbReference type="PROSITE" id="PS50801"/>
    </source>
</evidence>
<reference evidence="7 8" key="1">
    <citation type="submission" date="2018-03" db="EMBL/GenBank/DDBJ databases">
        <title>Genomic Encyclopedia of Archaeal and Bacterial Type Strains, Phase II (KMG-II): from individual species to whole genera.</title>
        <authorList>
            <person name="Goeker M."/>
        </authorList>
    </citation>
    <scope>NUCLEOTIDE SEQUENCE [LARGE SCALE GENOMIC DNA]</scope>
    <source>
        <strain evidence="7 8">DSM 29328</strain>
    </source>
</reference>
<comment type="subcellular location">
    <subcellularLocation>
        <location evidence="1">Membrane</location>
        <topology evidence="1">Multi-pass membrane protein</topology>
    </subcellularLocation>
</comment>
<dbReference type="PANTHER" id="PTHR11814">
    <property type="entry name" value="SULFATE TRANSPORTER"/>
    <property type="match status" value="1"/>
</dbReference>
<evidence type="ECO:0000313" key="8">
    <source>
        <dbReference type="Proteomes" id="UP000239480"/>
    </source>
</evidence>
<dbReference type="InterPro" id="IPR002645">
    <property type="entry name" value="STAS_dom"/>
</dbReference>
<feature type="domain" description="STAS" evidence="6">
    <location>
        <begin position="455"/>
        <end position="575"/>
    </location>
</feature>
<dbReference type="EMBL" id="PVTD01000005">
    <property type="protein sequence ID" value="PRY23221.1"/>
    <property type="molecule type" value="Genomic_DNA"/>
</dbReference>
<evidence type="ECO:0000313" key="7">
    <source>
        <dbReference type="EMBL" id="PRY23221.1"/>
    </source>
</evidence>
<dbReference type="CDD" id="cd07042">
    <property type="entry name" value="STAS_SulP_like_sulfate_transporter"/>
    <property type="match status" value="1"/>
</dbReference>
<dbReference type="PROSITE" id="PS50801">
    <property type="entry name" value="STAS"/>
    <property type="match status" value="1"/>
</dbReference>
<dbReference type="InterPro" id="IPR011547">
    <property type="entry name" value="SLC26A/SulP_dom"/>
</dbReference>